<name>A0A3S1CUA0_9CYAN</name>
<dbReference type="Proteomes" id="UP000271624">
    <property type="component" value="Unassembled WGS sequence"/>
</dbReference>
<dbReference type="EMBL" id="RSCL01000002">
    <property type="protein sequence ID" value="RUT08846.1"/>
    <property type="molecule type" value="Genomic_DNA"/>
</dbReference>
<dbReference type="RefSeq" id="WP_127079291.1">
    <property type="nucleotide sequence ID" value="NZ_RSCL01000002.1"/>
</dbReference>
<dbReference type="OrthoDB" id="509960at2"/>
<reference evidence="1" key="2">
    <citation type="journal article" date="2019" name="Genome Biol. Evol.">
        <title>Day and night: Metabolic profiles and evolutionary relationships of six axenic non-marine cyanobacteria.</title>
        <authorList>
            <person name="Will S.E."/>
            <person name="Henke P."/>
            <person name="Boedeker C."/>
            <person name="Huang S."/>
            <person name="Brinkmann H."/>
            <person name="Rohde M."/>
            <person name="Jarek M."/>
            <person name="Friedl T."/>
            <person name="Seufert S."/>
            <person name="Schumacher M."/>
            <person name="Overmann J."/>
            <person name="Neumann-Schaal M."/>
            <person name="Petersen J."/>
        </authorList>
    </citation>
    <scope>NUCLEOTIDE SEQUENCE [LARGE SCALE GENOMIC DNA]</scope>
    <source>
        <strain evidence="1">PCC 7102</strain>
    </source>
</reference>
<keyword evidence="2" id="KW-1185">Reference proteome</keyword>
<accession>A0A3S1CUA0</accession>
<evidence type="ECO:0000313" key="2">
    <source>
        <dbReference type="Proteomes" id="UP000271624"/>
    </source>
</evidence>
<proteinExistence type="predicted"/>
<sequence>MARFPYDEFAKGYLTELLSSIGNIDSSRKLATEIKEIDIYYTLNSQGVVDEQRKEVLGLLGRFATSSGIFEPFRNAATPDEIRSYANKLFDIFADINRKAKNEKRKVIQTELPRLWVLSPTASKALLKGFSATLDEGWMQGVYFCGENWKTVIVVIHKLPRTPETLWLRVLGRGKVWEQAVAEVQALGADNPLRSVAMNLLGNLKATLKVKQDRNKEDEKYLMQLSPIYERDLAEATERGLQQGVQQGQCIVVENLLTARFGSLDPELMAIVQPIVDLPASEYSNLLLQLANLSREELLARFNSGN</sequence>
<gene>
    <name evidence="1" type="ORF">DSM106972_008990</name>
</gene>
<organism evidence="1 2">
    <name type="scientific">Dulcicalothrix desertica PCC 7102</name>
    <dbReference type="NCBI Taxonomy" id="232991"/>
    <lineage>
        <taxon>Bacteria</taxon>
        <taxon>Bacillati</taxon>
        <taxon>Cyanobacteriota</taxon>
        <taxon>Cyanophyceae</taxon>
        <taxon>Nostocales</taxon>
        <taxon>Calotrichaceae</taxon>
        <taxon>Dulcicalothrix</taxon>
    </lineage>
</organism>
<evidence type="ECO:0000313" key="1">
    <source>
        <dbReference type="EMBL" id="RUT08846.1"/>
    </source>
</evidence>
<comment type="caution">
    <text evidence="1">The sequence shown here is derived from an EMBL/GenBank/DDBJ whole genome shotgun (WGS) entry which is preliminary data.</text>
</comment>
<dbReference type="AlphaFoldDB" id="A0A3S1CUA0"/>
<evidence type="ECO:0008006" key="3">
    <source>
        <dbReference type="Google" id="ProtNLM"/>
    </source>
</evidence>
<protein>
    <recommendedName>
        <fullName evidence="3">Flagellar assembly protein H</fullName>
    </recommendedName>
</protein>
<reference evidence="1" key="1">
    <citation type="submission" date="2018-12" db="EMBL/GenBank/DDBJ databases">
        <authorList>
            <person name="Will S."/>
            <person name="Neumann-Schaal M."/>
            <person name="Henke P."/>
        </authorList>
    </citation>
    <scope>NUCLEOTIDE SEQUENCE</scope>
    <source>
        <strain evidence="1">PCC 7102</strain>
    </source>
</reference>